<evidence type="ECO:0000313" key="3">
    <source>
        <dbReference type="Proteomes" id="UP000023152"/>
    </source>
</evidence>
<name>X6P6F2_RETFI</name>
<keyword evidence="1" id="KW-0812">Transmembrane</keyword>
<accession>X6P6F2</accession>
<feature type="transmembrane region" description="Helical" evidence="1">
    <location>
        <begin position="241"/>
        <end position="259"/>
    </location>
</feature>
<dbReference type="Proteomes" id="UP000023152">
    <property type="component" value="Unassembled WGS sequence"/>
</dbReference>
<organism evidence="2 3">
    <name type="scientific">Reticulomyxa filosa</name>
    <dbReference type="NCBI Taxonomy" id="46433"/>
    <lineage>
        <taxon>Eukaryota</taxon>
        <taxon>Sar</taxon>
        <taxon>Rhizaria</taxon>
        <taxon>Retaria</taxon>
        <taxon>Foraminifera</taxon>
        <taxon>Monothalamids</taxon>
        <taxon>Reticulomyxidae</taxon>
        <taxon>Reticulomyxa</taxon>
    </lineage>
</organism>
<keyword evidence="3" id="KW-1185">Reference proteome</keyword>
<proteinExistence type="predicted"/>
<evidence type="ECO:0000313" key="2">
    <source>
        <dbReference type="EMBL" id="ETO33693.1"/>
    </source>
</evidence>
<dbReference type="EMBL" id="ASPP01003195">
    <property type="protein sequence ID" value="ETO33693.1"/>
    <property type="molecule type" value="Genomic_DNA"/>
</dbReference>
<protein>
    <submittedName>
        <fullName evidence="2">Uncharacterized protein</fullName>
    </submittedName>
</protein>
<gene>
    <name evidence="2" type="ORF">RFI_03412</name>
</gene>
<dbReference type="AlphaFoldDB" id="X6P6F2"/>
<sequence length="391" mass="46716">MSTNSTEVQLGLTIKEITEVKASGELSETAEENEIFSYYQLVDALVFLFFPLCKILLLLCHSTQDDIPCINEKEKEEKRDEPQEKEAMDTKQEMVGLVNATLNECIYYLEKGIKSTPNKSINWTGTKLKKRKNYIIFLFHSNLLSFLFKKKKKKMESEWTNKVKAVRESVTKLIQFSRQKKQGNEASIESQNKAFRDKFGFFFFFTYLCSLFFFFFEKYVHFLKNFFFRKKENMHKKKKKYSYILLVCVYVYTYIYAYTNKYQKIEEMKVSKQMRKQQASTSSEKDDVNKMEGGRTGLSRWSTVSHDYTKVDQRFEVAQQLLECRTKNDFRKWFFQRQQYDYHDQHKCRKVIEQIVSGQDTLATNLLMVEWGQCVVYIHFTHTETKKQKQK</sequence>
<keyword evidence="1" id="KW-1133">Transmembrane helix</keyword>
<keyword evidence="1" id="KW-0472">Membrane</keyword>
<evidence type="ECO:0000256" key="1">
    <source>
        <dbReference type="SAM" id="Phobius"/>
    </source>
</evidence>
<feature type="transmembrane region" description="Helical" evidence="1">
    <location>
        <begin position="199"/>
        <end position="220"/>
    </location>
</feature>
<reference evidence="2 3" key="1">
    <citation type="journal article" date="2013" name="Curr. Biol.">
        <title>The Genome of the Foraminiferan Reticulomyxa filosa.</title>
        <authorList>
            <person name="Glockner G."/>
            <person name="Hulsmann N."/>
            <person name="Schleicher M."/>
            <person name="Noegel A.A."/>
            <person name="Eichinger L."/>
            <person name="Gallinger C."/>
            <person name="Pawlowski J."/>
            <person name="Sierra R."/>
            <person name="Euteneuer U."/>
            <person name="Pillet L."/>
            <person name="Moustafa A."/>
            <person name="Platzer M."/>
            <person name="Groth M."/>
            <person name="Szafranski K."/>
            <person name="Schliwa M."/>
        </authorList>
    </citation>
    <scope>NUCLEOTIDE SEQUENCE [LARGE SCALE GENOMIC DNA]</scope>
</reference>
<comment type="caution">
    <text evidence="2">The sequence shown here is derived from an EMBL/GenBank/DDBJ whole genome shotgun (WGS) entry which is preliminary data.</text>
</comment>